<feature type="domain" description="Putative endonuclease Z1" evidence="1">
    <location>
        <begin position="305"/>
        <end position="520"/>
    </location>
</feature>
<accession>A0A174KY48</accession>
<reference evidence="2 3" key="1">
    <citation type="submission" date="2015-09" db="EMBL/GenBank/DDBJ databases">
        <authorList>
            <consortium name="Pathogen Informatics"/>
        </authorList>
    </citation>
    <scope>NUCLEOTIDE SEQUENCE [LARGE SCALE GENOMIC DNA]</scope>
    <source>
        <strain evidence="2 3">2789STDY5834899</strain>
    </source>
</reference>
<dbReference type="Pfam" id="PF10593">
    <property type="entry name" value="Z1"/>
    <property type="match status" value="1"/>
</dbReference>
<proteinExistence type="predicted"/>
<dbReference type="AlphaFoldDB" id="A0A174KY48"/>
<dbReference type="RefSeq" id="WP_055299006.1">
    <property type="nucleotide sequence ID" value="NZ_CZAP01000003.1"/>
</dbReference>
<name>A0A174KY48_BACT4</name>
<sequence>MDIQIISNDTQETFCPIRGERTQNLLDRLAKEVDSEGVDTIEREAIEVLSHCSNPTVDKVQSSTSLVVGYVQSGKTMSFTTLSALASDNGYRIIIYFAGIKDNLVEQTSERLREDLLDDGNNNQVYKLHENPTVDEAQRIKSELLLSSKPTILITIHKNPNRIKKLIELLSTTTVSHEIGKKGVMIIDDEADQASLNGYAYKNSKNHSENWEDDAEFTSTYRAILKLRSILPNHSYVQYTATPQGPLLISLLDLLSPKYHTVLTPGKGYTGGKTFFKDEPGLVLTIPETEVYNYRRNNLTECPPSLIEALQLHMMGVAIVVRLKKTAKFLSMMVHADREQDASQTFHTWIASTIDMWTNFIRAGKDDIAYINLMNEFKNRYSEAIREYSKHDEDYPTFEQIADVLPDIICDTNLELIISNKRKKNIKIAWKDYPSHILVGAEMLNRGFTVKNLAVTYMPRYSVGKSTADTIQQRCRFFGYKQKYLWSCRVFLPDEVQVEYSEYVEHEEEMRKWLKECKNIDEVERLLIISPRMNATRKNILSVDTVNDKLRGWRLTNAVQAIDENNELVHNFLSGLPFEVCQNYGTPDRNHRFTKLPIQDVIDFLTAFKFQNMPDSARKQATLRYLKYYASHETSPISHAYIVQMAYDGEPRLRQFNDKTLKIGNLHTGRSIKGKTTYPGDKEIKFEDSITIQIHHIKLKSTSNSWGGKELYTLAIYYPDEMAINFVNSQNCK</sequence>
<evidence type="ECO:0000313" key="2">
    <source>
        <dbReference type="EMBL" id="CUP14748.1"/>
    </source>
</evidence>
<gene>
    <name evidence="2" type="ORF">ERS852511_01259</name>
</gene>
<dbReference type="Proteomes" id="UP000095576">
    <property type="component" value="Unassembled WGS sequence"/>
</dbReference>
<protein>
    <submittedName>
        <fullName evidence="2">Z1 domain</fullName>
    </submittedName>
</protein>
<organism evidence="2 3">
    <name type="scientific">Bacteroides thetaiotaomicron</name>
    <dbReference type="NCBI Taxonomy" id="818"/>
    <lineage>
        <taxon>Bacteria</taxon>
        <taxon>Pseudomonadati</taxon>
        <taxon>Bacteroidota</taxon>
        <taxon>Bacteroidia</taxon>
        <taxon>Bacteroidales</taxon>
        <taxon>Bacteroidaceae</taxon>
        <taxon>Bacteroides</taxon>
    </lineage>
</organism>
<dbReference type="EMBL" id="CZAP01000003">
    <property type="protein sequence ID" value="CUP14748.1"/>
    <property type="molecule type" value="Genomic_DNA"/>
</dbReference>
<evidence type="ECO:0000259" key="1">
    <source>
        <dbReference type="Pfam" id="PF10593"/>
    </source>
</evidence>
<evidence type="ECO:0000313" key="3">
    <source>
        <dbReference type="Proteomes" id="UP000095576"/>
    </source>
</evidence>
<dbReference type="InterPro" id="IPR018310">
    <property type="entry name" value="Put_endonuclease_Z1-dom"/>
</dbReference>